<dbReference type="EMBL" id="CAJNRD030001116">
    <property type="protein sequence ID" value="CAG5076131.1"/>
    <property type="molecule type" value="Genomic_DNA"/>
</dbReference>
<dbReference type="InterPro" id="IPR054734">
    <property type="entry name" value="PqqF-like_C_4"/>
</dbReference>
<dbReference type="EC" id="3.4.24.56" evidence="8"/>
<keyword evidence="6" id="KW-0482">Metalloprotease</keyword>
<evidence type="ECO:0000256" key="3">
    <source>
        <dbReference type="ARBA" id="ARBA00022723"/>
    </source>
</evidence>
<dbReference type="Pfam" id="PF22456">
    <property type="entry name" value="PqqF-like_C_4"/>
    <property type="match status" value="1"/>
</dbReference>
<comment type="catalytic activity">
    <reaction evidence="7">
        <text>Degradation of insulin, glucagon and other polypeptides. No action on proteins.</text>
        <dbReference type="EC" id="3.4.24.56"/>
    </reaction>
</comment>
<evidence type="ECO:0000259" key="15">
    <source>
        <dbReference type="Pfam" id="PF05193"/>
    </source>
</evidence>
<accession>A0A8J2H0H4</accession>
<keyword evidence="2" id="KW-0645">Protease</keyword>
<feature type="domain" description="Peptidase M16 C-terminal" evidence="15">
    <location>
        <begin position="241"/>
        <end position="420"/>
    </location>
</feature>
<dbReference type="InterPro" id="IPR011249">
    <property type="entry name" value="Metalloenz_LuxS/M16"/>
</dbReference>
<dbReference type="Pfam" id="PF00675">
    <property type="entry name" value="Peptidase_M16"/>
    <property type="match status" value="1"/>
</dbReference>
<evidence type="ECO:0000256" key="10">
    <source>
        <dbReference type="ARBA" id="ARBA00074992"/>
    </source>
</evidence>
<proteinExistence type="inferred from homology"/>
<gene>
    <name evidence="18" type="ORF">HICCMSTLAB_LOCUS2112</name>
</gene>
<dbReference type="Pfam" id="PF05193">
    <property type="entry name" value="Peptidase_M16_C"/>
    <property type="match status" value="1"/>
</dbReference>
<dbReference type="FunFam" id="3.30.830.10:FF:000004">
    <property type="entry name" value="Putative insulin-degrading enzyme"/>
    <property type="match status" value="1"/>
</dbReference>
<feature type="domain" description="Peptidase M16 middle/third" evidence="16">
    <location>
        <begin position="426"/>
        <end position="709"/>
    </location>
</feature>
<dbReference type="FunFam" id="3.30.830.10:FF:000005">
    <property type="entry name" value="nardilysin isoform X1"/>
    <property type="match status" value="1"/>
</dbReference>
<dbReference type="Pfam" id="PF16187">
    <property type="entry name" value="Peptidase_M16_M"/>
    <property type="match status" value="1"/>
</dbReference>
<evidence type="ECO:0000256" key="6">
    <source>
        <dbReference type="ARBA" id="ARBA00023049"/>
    </source>
</evidence>
<evidence type="ECO:0000256" key="5">
    <source>
        <dbReference type="ARBA" id="ARBA00022833"/>
    </source>
</evidence>
<dbReference type="GO" id="GO:0043171">
    <property type="term" value="P:peptide catabolic process"/>
    <property type="evidence" value="ECO:0007669"/>
    <property type="project" value="TreeGrafter"/>
</dbReference>
<evidence type="ECO:0000256" key="1">
    <source>
        <dbReference type="ARBA" id="ARBA00007261"/>
    </source>
</evidence>
<dbReference type="FunFam" id="3.30.830.10:FF:000003">
    <property type="entry name" value="Insulin-degrading enzyme"/>
    <property type="match status" value="1"/>
</dbReference>
<dbReference type="GO" id="GO:0004222">
    <property type="term" value="F:metalloendopeptidase activity"/>
    <property type="evidence" value="ECO:0007669"/>
    <property type="project" value="UniProtKB-EC"/>
</dbReference>
<dbReference type="PROSITE" id="PS00143">
    <property type="entry name" value="INSULINASE"/>
    <property type="match status" value="1"/>
</dbReference>
<dbReference type="GO" id="GO:0005829">
    <property type="term" value="C:cytosol"/>
    <property type="evidence" value="ECO:0007669"/>
    <property type="project" value="TreeGrafter"/>
</dbReference>
<dbReference type="InterPro" id="IPR050626">
    <property type="entry name" value="Peptidase_M16"/>
</dbReference>
<evidence type="ECO:0000256" key="11">
    <source>
        <dbReference type="ARBA" id="ARBA00080349"/>
    </source>
</evidence>
<evidence type="ECO:0000256" key="9">
    <source>
        <dbReference type="ARBA" id="ARBA00070422"/>
    </source>
</evidence>
<dbReference type="GO" id="GO:0005739">
    <property type="term" value="C:mitochondrion"/>
    <property type="evidence" value="ECO:0007669"/>
    <property type="project" value="TreeGrafter"/>
</dbReference>
<evidence type="ECO:0000256" key="4">
    <source>
        <dbReference type="ARBA" id="ARBA00022801"/>
    </source>
</evidence>
<evidence type="ECO:0000256" key="8">
    <source>
        <dbReference type="ARBA" id="ARBA00066874"/>
    </source>
</evidence>
<dbReference type="AlphaFoldDB" id="A0A8J2H0H4"/>
<dbReference type="PANTHER" id="PTHR43690">
    <property type="entry name" value="NARDILYSIN"/>
    <property type="match status" value="1"/>
</dbReference>
<feature type="domain" description="Peptidase M16 N-terminal" evidence="14">
    <location>
        <begin position="77"/>
        <end position="214"/>
    </location>
</feature>
<dbReference type="SUPFAM" id="SSF63411">
    <property type="entry name" value="LuxS/MPP-like metallohydrolase"/>
    <property type="match status" value="4"/>
</dbReference>
<dbReference type="GO" id="GO:0051603">
    <property type="term" value="P:proteolysis involved in protein catabolic process"/>
    <property type="evidence" value="ECO:0007669"/>
    <property type="project" value="TreeGrafter"/>
</dbReference>
<evidence type="ECO:0000256" key="2">
    <source>
        <dbReference type="ARBA" id="ARBA00022670"/>
    </source>
</evidence>
<feature type="domain" description="Coenzyme PQQ synthesis protein F-like C-terminal lobe" evidence="17">
    <location>
        <begin position="823"/>
        <end position="921"/>
    </location>
</feature>
<dbReference type="InterPro" id="IPR007863">
    <property type="entry name" value="Peptidase_M16_C"/>
</dbReference>
<evidence type="ECO:0000259" key="16">
    <source>
        <dbReference type="Pfam" id="PF16187"/>
    </source>
</evidence>
<dbReference type="GO" id="GO:0046872">
    <property type="term" value="F:metal ion binding"/>
    <property type="evidence" value="ECO:0007669"/>
    <property type="project" value="UniProtKB-KW"/>
</dbReference>
<protein>
    <recommendedName>
        <fullName evidence="9">Insulin-degrading enzyme</fullName>
        <ecNumber evidence="8">3.4.24.56</ecNumber>
    </recommendedName>
    <alternativeName>
        <fullName evidence="11">Insulin protease</fullName>
    </alternativeName>
    <alternativeName>
        <fullName evidence="10">Insulysin</fullName>
    </alternativeName>
</protein>
<evidence type="ECO:0000256" key="12">
    <source>
        <dbReference type="RuleBase" id="RU004447"/>
    </source>
</evidence>
<dbReference type="Proteomes" id="UP000786811">
    <property type="component" value="Unassembled WGS sequence"/>
</dbReference>
<organism evidence="18 19">
    <name type="scientific">Cotesia congregata</name>
    <name type="common">Parasitoid wasp</name>
    <name type="synonym">Apanteles congregatus</name>
    <dbReference type="NCBI Taxonomy" id="51543"/>
    <lineage>
        <taxon>Eukaryota</taxon>
        <taxon>Metazoa</taxon>
        <taxon>Ecdysozoa</taxon>
        <taxon>Arthropoda</taxon>
        <taxon>Hexapoda</taxon>
        <taxon>Insecta</taxon>
        <taxon>Pterygota</taxon>
        <taxon>Neoptera</taxon>
        <taxon>Endopterygota</taxon>
        <taxon>Hymenoptera</taxon>
        <taxon>Apocrita</taxon>
        <taxon>Ichneumonoidea</taxon>
        <taxon>Braconidae</taxon>
        <taxon>Microgastrinae</taxon>
        <taxon>Cotesia</taxon>
    </lineage>
</organism>
<dbReference type="Gene3D" id="3.30.830.10">
    <property type="entry name" value="Metalloenzyme, LuxS/M16 peptidase-like"/>
    <property type="match status" value="4"/>
</dbReference>
<keyword evidence="4" id="KW-0378">Hydrolase</keyword>
<dbReference type="InterPro" id="IPR032632">
    <property type="entry name" value="Peptidase_M16_M"/>
</dbReference>
<dbReference type="InterPro" id="IPR011765">
    <property type="entry name" value="Pept_M16_N"/>
</dbReference>
<keyword evidence="19" id="KW-1185">Reference proteome</keyword>
<evidence type="ECO:0000259" key="17">
    <source>
        <dbReference type="Pfam" id="PF22456"/>
    </source>
</evidence>
<reference evidence="18" key="1">
    <citation type="submission" date="2021-04" db="EMBL/GenBank/DDBJ databases">
        <authorList>
            <person name="Chebbi M.A.C M."/>
        </authorList>
    </citation>
    <scope>NUCLEOTIDE SEQUENCE</scope>
</reference>
<dbReference type="InterPro" id="IPR001431">
    <property type="entry name" value="Pept_M16_Zn_BS"/>
</dbReference>
<evidence type="ECO:0000256" key="7">
    <source>
        <dbReference type="ARBA" id="ARBA00052248"/>
    </source>
</evidence>
<evidence type="ECO:0000313" key="18">
    <source>
        <dbReference type="EMBL" id="CAG5076131.1"/>
    </source>
</evidence>
<sequence length="1033" mass="118638">MFIARNINNNNKSRLIVVFQQLSSTMNRNLSGSTGEEAPTTSLEMNKDIIKKRFEKIKKSPNDSQLYRGLILNNNMKVLLISDPTTDKSAVSLDVNVGYLNDPAELPGLAHFCEHMLFLGTEKYPDKNSYNSYLSQHGGSSNAMTLPDYTQYHFDVSPEYLEGAVDRFAQFFIAPLFTESATELEVQAVHSEHEKNIANDTWRQDQLEKSSADPNHPYSKFGTGHRGTLDSGPKQKGINVREALLEFHKTWYSANIMALSILGKESLDQLEKMIVDKFSPVENKEVEAPTWPEHPFNDDHFGKKWVIVPIKDIRALKMTFPLPDLSQHFRSGPAHYVSHLLGHEADGSLLSALKKAGWCNALVAGEKRAARGGCNFFSIYVDLTEEGINHVDDIVKLTFQYINMLRINGPLEWIFDECKQIANVDFNFKEKLLPRTTVNVTVRALQKYPFEEVLTGPYLPTEWRPDLINTVVDCLVPEKIRIHVVGKVYQNIADQLEFWYGTKYAIQVIPKEIIESWRNSGLSDELKIPNANEFIPESFEIKCNSNREEINKFPKIILDTRLMRVWFKQDDEFKIPKVNLTFDFVSPYAYLDPCNFNLTNLYIQLFKDSLNEYAYNASLAQLSWEFSASKNGMTLMVGGYNDKHRVLLSKIIDRMVNFKVDNQRFEIIKEIYIRNLKNFEADQPYQHAVYYLAVLLTEQGWTKDELLEATEFLTLDRLEEFIPKLLTKVHIQCLIHGNLTESEALETIKMVENQLTKDPQDSEKSKTIVPLVPKQYILNREISLDNGSHYLYEIENKLHKSSCTEIYYQVGLQSTESNIHLELLGQIISEPFFDVLRTQEQLGYIVFSGIRRGNGVQGLRVIIQGDRHPQYLEERIEAFIHSVQDRIVNMSEDEFNRHKTSLANQRLEKPKKMTTLSAIFWSEITNQQYNFDRANIEVAYLRTITKSQILDFYNETIKQSPQRRKLSLHVVSTAPGGAGFTEKSSEESSTAQTDATTLPIKITDILAFKSSQSLFPIIKPFINIPRKDQKSKL</sequence>
<name>A0A8J2H0H4_COTCN</name>
<comment type="caution">
    <text evidence="18">The sequence shown here is derived from an EMBL/GenBank/DDBJ whole genome shotgun (WGS) entry which is preliminary data.</text>
</comment>
<dbReference type="PANTHER" id="PTHR43690:SF18">
    <property type="entry name" value="INSULIN-DEGRADING ENZYME-RELATED"/>
    <property type="match status" value="1"/>
</dbReference>
<comment type="similarity">
    <text evidence="1 12">Belongs to the peptidase M16 family.</text>
</comment>
<dbReference type="OrthoDB" id="952271at2759"/>
<evidence type="ECO:0000256" key="13">
    <source>
        <dbReference type="SAM" id="MobiDB-lite"/>
    </source>
</evidence>
<evidence type="ECO:0000259" key="14">
    <source>
        <dbReference type="Pfam" id="PF00675"/>
    </source>
</evidence>
<evidence type="ECO:0000313" key="19">
    <source>
        <dbReference type="Proteomes" id="UP000786811"/>
    </source>
</evidence>
<keyword evidence="3" id="KW-0479">Metal-binding</keyword>
<keyword evidence="5" id="KW-0862">Zinc</keyword>
<feature type="region of interest" description="Disordered" evidence="13">
    <location>
        <begin position="205"/>
        <end position="234"/>
    </location>
</feature>